<dbReference type="Pfam" id="PF12680">
    <property type="entry name" value="SnoaL_2"/>
    <property type="match status" value="1"/>
</dbReference>
<name>A0A7I7TF28_9MYCO</name>
<keyword evidence="3" id="KW-1185">Reference proteome</keyword>
<proteinExistence type="predicted"/>
<accession>A0A7I7TF28</accession>
<dbReference type="Gene3D" id="3.10.450.50">
    <property type="match status" value="1"/>
</dbReference>
<dbReference type="Proteomes" id="UP000467148">
    <property type="component" value="Chromosome"/>
</dbReference>
<gene>
    <name evidence="2" type="ORF">MHEL_52720</name>
</gene>
<dbReference type="AlphaFoldDB" id="A0A7I7TF28"/>
<feature type="domain" description="SnoaL-like" evidence="1">
    <location>
        <begin position="19"/>
        <end position="132"/>
    </location>
</feature>
<dbReference type="InterPro" id="IPR037401">
    <property type="entry name" value="SnoaL-like"/>
</dbReference>
<evidence type="ECO:0000259" key="1">
    <source>
        <dbReference type="Pfam" id="PF12680"/>
    </source>
</evidence>
<sequence length="148" mass="16279">MTDVSIPHPIDDIDAFAAAYSVAWTKDPEGLLEFFDPAGTYTDMAMGTTYAGHDGIARFHRWMLKFAPDSVIEFCAPAARDGVLYLEWQWEGSFEGALRLADGSLVPSNGQRFSVPGVAACHIGTDGTLTSHRDFWDVTQMMAQLRTT</sequence>
<evidence type="ECO:0000313" key="3">
    <source>
        <dbReference type="Proteomes" id="UP000467148"/>
    </source>
</evidence>
<organism evidence="2 3">
    <name type="scientific">Mycolicibacterium helvum</name>
    <dbReference type="NCBI Taxonomy" id="1534349"/>
    <lineage>
        <taxon>Bacteria</taxon>
        <taxon>Bacillati</taxon>
        <taxon>Actinomycetota</taxon>
        <taxon>Actinomycetes</taxon>
        <taxon>Mycobacteriales</taxon>
        <taxon>Mycobacteriaceae</taxon>
        <taxon>Mycolicibacterium</taxon>
    </lineage>
</organism>
<dbReference type="SUPFAM" id="SSF54427">
    <property type="entry name" value="NTF2-like"/>
    <property type="match status" value="1"/>
</dbReference>
<dbReference type="InterPro" id="IPR032710">
    <property type="entry name" value="NTF2-like_dom_sf"/>
</dbReference>
<protein>
    <recommendedName>
        <fullName evidence="1">SnoaL-like domain-containing protein</fullName>
    </recommendedName>
</protein>
<dbReference type="KEGG" id="mhev:MHEL_52720"/>
<dbReference type="EMBL" id="AP022596">
    <property type="protein sequence ID" value="BBY67029.1"/>
    <property type="molecule type" value="Genomic_DNA"/>
</dbReference>
<reference evidence="2 3" key="1">
    <citation type="journal article" date="2019" name="Emerg. Microbes Infect.">
        <title>Comprehensive subspecies identification of 175 nontuberculous mycobacteria species based on 7547 genomic profiles.</title>
        <authorList>
            <person name="Matsumoto Y."/>
            <person name="Kinjo T."/>
            <person name="Motooka D."/>
            <person name="Nabeya D."/>
            <person name="Jung N."/>
            <person name="Uechi K."/>
            <person name="Horii T."/>
            <person name="Iida T."/>
            <person name="Fujita J."/>
            <person name="Nakamura S."/>
        </authorList>
    </citation>
    <scope>NUCLEOTIDE SEQUENCE [LARGE SCALE GENOMIC DNA]</scope>
    <source>
        <strain evidence="2 3">JCM 30396</strain>
    </source>
</reference>
<evidence type="ECO:0000313" key="2">
    <source>
        <dbReference type="EMBL" id="BBY67029.1"/>
    </source>
</evidence>